<keyword evidence="2" id="KW-1185">Reference proteome</keyword>
<feature type="non-terminal residue" evidence="1">
    <location>
        <position position="1"/>
    </location>
</feature>
<dbReference type="Gramene" id="ESQ50929">
    <property type="protein sequence ID" value="ESQ50929"/>
    <property type="gene ID" value="EUTSA_v10023039mg"/>
</dbReference>
<evidence type="ECO:0000313" key="2">
    <source>
        <dbReference type="Proteomes" id="UP000030689"/>
    </source>
</evidence>
<accession>V4M3Y0</accession>
<evidence type="ECO:0000313" key="1">
    <source>
        <dbReference type="EMBL" id="ESQ50929.1"/>
    </source>
</evidence>
<dbReference type="eggNOG" id="KOG4161">
    <property type="taxonomic scope" value="Eukaryota"/>
</dbReference>
<reference evidence="1 2" key="1">
    <citation type="journal article" date="2013" name="Front. Plant Sci.">
        <title>The Reference Genome of the Halophytic Plant Eutrema salsugineum.</title>
        <authorList>
            <person name="Yang R."/>
            <person name="Jarvis D.E."/>
            <person name="Chen H."/>
            <person name="Beilstein M.A."/>
            <person name="Grimwood J."/>
            <person name="Jenkins J."/>
            <person name="Shu S."/>
            <person name="Prochnik S."/>
            <person name="Xin M."/>
            <person name="Ma C."/>
            <person name="Schmutz J."/>
            <person name="Wing R.A."/>
            <person name="Mitchell-Olds T."/>
            <person name="Schumaker K.S."/>
            <person name="Wang X."/>
        </authorList>
    </citation>
    <scope>NUCLEOTIDE SEQUENCE [LARGE SCALE GENOMIC DNA]</scope>
</reference>
<dbReference type="KEGG" id="eus:EUTSA_v10023039mg"/>
<organism evidence="1 2">
    <name type="scientific">Eutrema salsugineum</name>
    <name type="common">Saltwater cress</name>
    <name type="synonym">Sisymbrium salsugineum</name>
    <dbReference type="NCBI Taxonomy" id="72664"/>
    <lineage>
        <taxon>Eukaryota</taxon>
        <taxon>Viridiplantae</taxon>
        <taxon>Streptophyta</taxon>
        <taxon>Embryophyta</taxon>
        <taxon>Tracheophyta</taxon>
        <taxon>Spermatophyta</taxon>
        <taxon>Magnoliopsida</taxon>
        <taxon>eudicotyledons</taxon>
        <taxon>Gunneridae</taxon>
        <taxon>Pentapetalae</taxon>
        <taxon>rosids</taxon>
        <taxon>malvids</taxon>
        <taxon>Brassicales</taxon>
        <taxon>Brassicaceae</taxon>
        <taxon>Eutremeae</taxon>
        <taxon>Eutrema</taxon>
    </lineage>
</organism>
<dbReference type="EMBL" id="KI517392">
    <property type="protein sequence ID" value="ESQ50929.1"/>
    <property type="molecule type" value="Genomic_DNA"/>
</dbReference>
<sequence length="78" mass="9094">RLIPSQEQYNIIRSNALKNSFKCKNGCEKPGDVDVEADTTRVWLEDLLHGLPKTPQRFKRIILLKENCKRTVVYYVTT</sequence>
<dbReference type="AlphaFoldDB" id="V4M3Y0"/>
<name>V4M3Y0_EUTSA</name>
<gene>
    <name evidence="1" type="ORF">EUTSA_v10023039mg</name>
</gene>
<protein>
    <submittedName>
        <fullName evidence="1">Uncharacterized protein</fullName>
    </submittedName>
</protein>
<dbReference type="Proteomes" id="UP000030689">
    <property type="component" value="Unassembled WGS sequence"/>
</dbReference>
<proteinExistence type="predicted"/>